<dbReference type="EnsemblPlants" id="MELO3C030214.2.1">
    <property type="protein sequence ID" value="MELO3C030214.2.1"/>
    <property type="gene ID" value="MELO3C030214.2"/>
</dbReference>
<protein>
    <submittedName>
        <fullName evidence="1">Uncharacterized protein</fullName>
    </submittedName>
</protein>
<evidence type="ECO:0000313" key="1">
    <source>
        <dbReference type="EnsemblPlants" id="MELO3C030214.2.1"/>
    </source>
</evidence>
<proteinExistence type="predicted"/>
<dbReference type="Gramene" id="MELO3C030214.2.1">
    <property type="protein sequence ID" value="MELO3C030214.2.1"/>
    <property type="gene ID" value="MELO3C030214.2"/>
</dbReference>
<organism evidence="1">
    <name type="scientific">Cucumis melo</name>
    <name type="common">Muskmelon</name>
    <dbReference type="NCBI Taxonomy" id="3656"/>
    <lineage>
        <taxon>Eukaryota</taxon>
        <taxon>Viridiplantae</taxon>
        <taxon>Streptophyta</taxon>
        <taxon>Embryophyta</taxon>
        <taxon>Tracheophyta</taxon>
        <taxon>Spermatophyta</taxon>
        <taxon>Magnoliopsida</taxon>
        <taxon>eudicotyledons</taxon>
        <taxon>Gunneridae</taxon>
        <taxon>Pentapetalae</taxon>
        <taxon>rosids</taxon>
        <taxon>fabids</taxon>
        <taxon>Cucurbitales</taxon>
        <taxon>Cucurbitaceae</taxon>
        <taxon>Benincaseae</taxon>
        <taxon>Cucumis</taxon>
    </lineage>
</organism>
<sequence>MRGWKPQMQELNRLRRSKDIARRKEMTGNSLISVFRPKVDEISLLTINSSRSVSSFDPIRFRWIVDSSVSCDIRPHKVTEEQWNLRAFPFPLKDDVKDGLYILPTRSFFNHLGLDRKKSFSFPLALPEL</sequence>
<dbReference type="AlphaFoldDB" id="A0A9I9E8F4"/>
<name>A0A9I9E8F4_CUCME</name>
<reference evidence="1" key="1">
    <citation type="submission" date="2023-03" db="UniProtKB">
        <authorList>
            <consortium name="EnsemblPlants"/>
        </authorList>
    </citation>
    <scope>IDENTIFICATION</scope>
</reference>
<accession>A0A9I9E8F4</accession>